<dbReference type="InterPro" id="IPR022755">
    <property type="entry name" value="Znf_C2H2_jaz"/>
</dbReference>
<dbReference type="GO" id="GO:0000981">
    <property type="term" value="F:DNA-binding transcription factor activity, RNA polymerase II-specific"/>
    <property type="evidence" value="ECO:0007669"/>
    <property type="project" value="TreeGrafter"/>
</dbReference>
<dbReference type="SMART" id="SM00355">
    <property type="entry name" value="ZnF_C2H2"/>
    <property type="match status" value="6"/>
</dbReference>
<name>A0A7R9NUC7_9NEOP</name>
<dbReference type="GO" id="GO:0008270">
    <property type="term" value="F:zinc ion binding"/>
    <property type="evidence" value="ECO:0007669"/>
    <property type="project" value="UniProtKB-KW"/>
</dbReference>
<evidence type="ECO:0000256" key="5">
    <source>
        <dbReference type="PROSITE-ProRule" id="PRU00042"/>
    </source>
</evidence>
<feature type="compositionally biased region" description="Basic and acidic residues" evidence="6">
    <location>
        <begin position="462"/>
        <end position="473"/>
    </location>
</feature>
<dbReference type="GO" id="GO:0005634">
    <property type="term" value="C:nucleus"/>
    <property type="evidence" value="ECO:0007669"/>
    <property type="project" value="TreeGrafter"/>
</dbReference>
<feature type="domain" description="C2H2-type" evidence="7">
    <location>
        <begin position="396"/>
        <end position="419"/>
    </location>
</feature>
<dbReference type="PROSITE" id="PS00028">
    <property type="entry name" value="ZINC_FINGER_C2H2_1"/>
    <property type="match status" value="4"/>
</dbReference>
<evidence type="ECO:0000256" key="3">
    <source>
        <dbReference type="ARBA" id="ARBA00022771"/>
    </source>
</evidence>
<sequence>MSEATHPVLITFSGIREYIKEEPDFSPSCRDADQTIEGQAVFKSHLGEMGQDSTKLITCGNFNKKLRFEECNFKQMNEDSLDDDDDDDVEEEAVEEADYRDVEEDVDSDGKRKDMDSYYTTRSNPKQTHEPSSKLKKDQVDLKVQEVRMCDSCSRVSAPQDDICDPVETGRHKFQEVRMWSSCSASQGDICDPVETGRHKFQEVRMWSSCSASQGDICDPVETGRHKFQVVRMCGSYSRGSAPQGDICDPVKMGRHKCSVCDKQFSIKKHLINHYPAHIEPEYRCVVCSKWFSDRKMLVSHYNTHIKPPGFDCTDCGLSFATKAELLGHFPLAKEKVQFKCLECGIFFWNKRFLLCHYSTHIKLDKGRCKCGKCKKCLRRAKRSSEHLGTRQETEYRCEECDTRFATKFMLLNHRQKRHQRNTCKLCGRRFNKRASLLKHKLIHYKKKMECEECELSPARLPRSDSKSSEPESRGPGGFKKTDKSQGIAFFK</sequence>
<dbReference type="GO" id="GO:0043565">
    <property type="term" value="F:sequence-specific DNA binding"/>
    <property type="evidence" value="ECO:0007669"/>
    <property type="project" value="TreeGrafter"/>
</dbReference>
<dbReference type="Pfam" id="PF12171">
    <property type="entry name" value="zf-C2H2_jaz"/>
    <property type="match status" value="1"/>
</dbReference>
<dbReference type="EMBL" id="OE001416">
    <property type="protein sequence ID" value="CAD7456765.1"/>
    <property type="molecule type" value="Genomic_DNA"/>
</dbReference>
<keyword evidence="2" id="KW-0677">Repeat</keyword>
<feature type="compositionally biased region" description="Basic and acidic residues" evidence="6">
    <location>
        <begin position="127"/>
        <end position="138"/>
    </location>
</feature>
<dbReference type="PROSITE" id="PS50157">
    <property type="entry name" value="ZINC_FINGER_C2H2_2"/>
    <property type="match status" value="5"/>
</dbReference>
<evidence type="ECO:0000259" key="7">
    <source>
        <dbReference type="PROSITE" id="PS50157"/>
    </source>
</evidence>
<evidence type="ECO:0000256" key="2">
    <source>
        <dbReference type="ARBA" id="ARBA00022737"/>
    </source>
</evidence>
<accession>A0A7R9NUC7</accession>
<evidence type="ECO:0000256" key="4">
    <source>
        <dbReference type="ARBA" id="ARBA00022833"/>
    </source>
</evidence>
<dbReference type="InterPro" id="IPR013087">
    <property type="entry name" value="Znf_C2H2_type"/>
</dbReference>
<dbReference type="Gene3D" id="3.30.160.60">
    <property type="entry name" value="Classic Zinc Finger"/>
    <property type="match status" value="3"/>
</dbReference>
<feature type="domain" description="C2H2-type" evidence="7">
    <location>
        <begin position="256"/>
        <end position="283"/>
    </location>
</feature>
<dbReference type="PANTHER" id="PTHR24408:SF58">
    <property type="entry name" value="TRANSCRIPTION FACTOR (TFIIIA), PUTATIVE (AFU_ORTHOLOGUE AFUA_1G05150)-RELATED"/>
    <property type="match status" value="1"/>
</dbReference>
<protein>
    <recommendedName>
        <fullName evidence="7">C2H2-type domain-containing protein</fullName>
    </recommendedName>
</protein>
<keyword evidence="4" id="KW-0862">Zinc</keyword>
<feature type="compositionally biased region" description="Acidic residues" evidence="6">
    <location>
        <begin position="79"/>
        <end position="107"/>
    </location>
</feature>
<organism evidence="8">
    <name type="scientific">Timema tahoe</name>
    <dbReference type="NCBI Taxonomy" id="61484"/>
    <lineage>
        <taxon>Eukaryota</taxon>
        <taxon>Metazoa</taxon>
        <taxon>Ecdysozoa</taxon>
        <taxon>Arthropoda</taxon>
        <taxon>Hexapoda</taxon>
        <taxon>Insecta</taxon>
        <taxon>Pterygota</taxon>
        <taxon>Neoptera</taxon>
        <taxon>Polyneoptera</taxon>
        <taxon>Phasmatodea</taxon>
        <taxon>Timematodea</taxon>
        <taxon>Timematoidea</taxon>
        <taxon>Timematidae</taxon>
        <taxon>Timema</taxon>
    </lineage>
</organism>
<keyword evidence="3 5" id="KW-0863">Zinc-finger</keyword>
<feature type="domain" description="C2H2-type" evidence="7">
    <location>
        <begin position="422"/>
        <end position="449"/>
    </location>
</feature>
<feature type="domain" description="C2H2-type" evidence="7">
    <location>
        <begin position="283"/>
        <end position="305"/>
    </location>
</feature>
<gene>
    <name evidence="8" type="ORF">TTEB3V08_LOCUS4782</name>
</gene>
<evidence type="ECO:0000256" key="1">
    <source>
        <dbReference type="ARBA" id="ARBA00022723"/>
    </source>
</evidence>
<dbReference type="InterPro" id="IPR036236">
    <property type="entry name" value="Znf_C2H2_sf"/>
</dbReference>
<feature type="domain" description="C2H2-type" evidence="7">
    <location>
        <begin position="339"/>
        <end position="366"/>
    </location>
</feature>
<reference evidence="8" key="1">
    <citation type="submission" date="2020-11" db="EMBL/GenBank/DDBJ databases">
        <authorList>
            <person name="Tran Van P."/>
        </authorList>
    </citation>
    <scope>NUCLEOTIDE SEQUENCE</scope>
</reference>
<dbReference type="SUPFAM" id="SSF57667">
    <property type="entry name" value="beta-beta-alpha zinc fingers"/>
    <property type="match status" value="3"/>
</dbReference>
<evidence type="ECO:0000256" key="6">
    <source>
        <dbReference type="SAM" id="MobiDB-lite"/>
    </source>
</evidence>
<evidence type="ECO:0000313" key="8">
    <source>
        <dbReference type="EMBL" id="CAD7456765.1"/>
    </source>
</evidence>
<dbReference type="AlphaFoldDB" id="A0A7R9NUC7"/>
<feature type="region of interest" description="Disordered" evidence="6">
    <location>
        <begin position="77"/>
        <end position="138"/>
    </location>
</feature>
<dbReference type="PANTHER" id="PTHR24408">
    <property type="entry name" value="ZINC FINGER PROTEIN"/>
    <property type="match status" value="1"/>
</dbReference>
<proteinExistence type="predicted"/>
<feature type="region of interest" description="Disordered" evidence="6">
    <location>
        <begin position="455"/>
        <end position="492"/>
    </location>
</feature>
<dbReference type="Pfam" id="PF00096">
    <property type="entry name" value="zf-C2H2"/>
    <property type="match status" value="2"/>
</dbReference>
<keyword evidence="1" id="KW-0479">Metal-binding</keyword>